<keyword evidence="3 6" id="KW-1133">Transmembrane helix</keyword>
<reference evidence="9 10" key="1">
    <citation type="submission" date="2023-09" db="EMBL/GenBank/DDBJ databases">
        <title>Streptomyces sp. nov.: A antagonism against Alternaria gaisen Producing Streptochlin, Isolated from Tamarix root soil.</title>
        <authorList>
            <person name="Chen Y."/>
        </authorList>
    </citation>
    <scope>NUCLEOTIDE SEQUENCE [LARGE SCALE GENOMIC DNA]</scope>
    <source>
        <strain evidence="9 10">TRM76323</strain>
    </source>
</reference>
<dbReference type="PANTHER" id="PTHR43027:SF2">
    <property type="entry name" value="TRANSPORT PERMEASE PROTEIN"/>
    <property type="match status" value="1"/>
</dbReference>
<evidence type="ECO:0000256" key="2">
    <source>
        <dbReference type="ARBA" id="ARBA00022692"/>
    </source>
</evidence>
<feature type="transmembrane region" description="Helical" evidence="6">
    <location>
        <begin position="176"/>
        <end position="198"/>
    </location>
</feature>
<keyword evidence="4 6" id="KW-0472">Membrane</keyword>
<feature type="transmembrane region" description="Helical" evidence="6">
    <location>
        <begin position="92"/>
        <end position="119"/>
    </location>
</feature>
<dbReference type="EMBL" id="JAWCTQ010000025">
    <property type="protein sequence ID" value="MDT9684301.1"/>
    <property type="molecule type" value="Genomic_DNA"/>
</dbReference>
<dbReference type="InterPro" id="IPR013525">
    <property type="entry name" value="ABC2_TM"/>
</dbReference>
<keyword evidence="6" id="KW-1003">Cell membrane</keyword>
<dbReference type="PROSITE" id="PS51012">
    <property type="entry name" value="ABC_TM2"/>
    <property type="match status" value="1"/>
</dbReference>
<feature type="domain" description="ABC transmembrane type-2" evidence="8">
    <location>
        <begin position="60"/>
        <end position="283"/>
    </location>
</feature>
<keyword evidence="6" id="KW-0813">Transport</keyword>
<evidence type="ECO:0000256" key="3">
    <source>
        <dbReference type="ARBA" id="ARBA00022989"/>
    </source>
</evidence>
<feature type="transmembrane region" description="Helical" evidence="6">
    <location>
        <begin position="262"/>
        <end position="280"/>
    </location>
</feature>
<feature type="transmembrane region" description="Helical" evidence="6">
    <location>
        <begin position="210"/>
        <end position="229"/>
    </location>
</feature>
<evidence type="ECO:0000256" key="7">
    <source>
        <dbReference type="SAM" id="MobiDB-lite"/>
    </source>
</evidence>
<keyword evidence="10" id="KW-1185">Reference proteome</keyword>
<dbReference type="PIRSF" id="PIRSF006648">
    <property type="entry name" value="DrrB"/>
    <property type="match status" value="1"/>
</dbReference>
<accession>A0ABU3QNF6</accession>
<dbReference type="PANTHER" id="PTHR43027">
    <property type="entry name" value="DOXORUBICIN RESISTANCE ABC TRANSPORTER PERMEASE PROTEIN DRRC-RELATED"/>
    <property type="match status" value="1"/>
</dbReference>
<evidence type="ECO:0000256" key="5">
    <source>
        <dbReference type="ARBA" id="ARBA00023251"/>
    </source>
</evidence>
<gene>
    <name evidence="9" type="ORF">RND61_19885</name>
</gene>
<comment type="similarity">
    <text evidence="6">Belongs to the ABC-2 integral membrane protein family.</text>
</comment>
<dbReference type="InterPro" id="IPR047817">
    <property type="entry name" value="ABC2_TM_bact-type"/>
</dbReference>
<sequence>MASATTPHRPDSGPGPDPGPDHDRGTGPGPDRDTGPGTTATGRLGALARAELVLLVRNRTALFVTLLMPLLMIGSIRAGLDEVGLEGTGLTLVEAVVTGGLGMVLVIVVYMNLVPAYVARREELVLKRLRTGEASDAEILAGTALPSVALTLAQCVIMVVASVAFLGVRAPQRPELLVAGVLAGIALLGALAAFTAALTRTVESAQLTTMPLFLVSALGSGLFVPLEAFPERVEAVCALLPVTGVVTLVRAGWLGGADAGELVRAATTTLAWAAVAVFAVRRRFRWEPRH</sequence>
<dbReference type="Pfam" id="PF01061">
    <property type="entry name" value="ABC2_membrane"/>
    <property type="match status" value="1"/>
</dbReference>
<feature type="compositionally biased region" description="Basic and acidic residues" evidence="7">
    <location>
        <begin position="19"/>
        <end position="34"/>
    </location>
</feature>
<organism evidence="9 10">
    <name type="scientific">Streptomyces tamarix</name>
    <dbReference type="NCBI Taxonomy" id="3078565"/>
    <lineage>
        <taxon>Bacteria</taxon>
        <taxon>Bacillati</taxon>
        <taxon>Actinomycetota</taxon>
        <taxon>Actinomycetes</taxon>
        <taxon>Kitasatosporales</taxon>
        <taxon>Streptomycetaceae</taxon>
        <taxon>Streptomyces</taxon>
    </lineage>
</organism>
<evidence type="ECO:0000256" key="4">
    <source>
        <dbReference type="ARBA" id="ARBA00023136"/>
    </source>
</evidence>
<name>A0ABU3QNF6_9ACTN</name>
<comment type="caution">
    <text evidence="9">The sequence shown here is derived from an EMBL/GenBank/DDBJ whole genome shotgun (WGS) entry which is preliminary data.</text>
</comment>
<keyword evidence="2 6" id="KW-0812">Transmembrane</keyword>
<evidence type="ECO:0000256" key="6">
    <source>
        <dbReference type="RuleBase" id="RU361157"/>
    </source>
</evidence>
<evidence type="ECO:0000256" key="1">
    <source>
        <dbReference type="ARBA" id="ARBA00004141"/>
    </source>
</evidence>
<feature type="transmembrane region" description="Helical" evidence="6">
    <location>
        <begin position="61"/>
        <end position="80"/>
    </location>
</feature>
<dbReference type="Proteomes" id="UP001250181">
    <property type="component" value="Unassembled WGS sequence"/>
</dbReference>
<proteinExistence type="inferred from homology"/>
<evidence type="ECO:0000313" key="9">
    <source>
        <dbReference type="EMBL" id="MDT9684301.1"/>
    </source>
</evidence>
<comment type="subcellular location">
    <subcellularLocation>
        <location evidence="6">Cell membrane</location>
        <topology evidence="6">Multi-pass membrane protein</topology>
    </subcellularLocation>
    <subcellularLocation>
        <location evidence="1">Membrane</location>
        <topology evidence="1">Multi-pass membrane protein</topology>
    </subcellularLocation>
</comment>
<protein>
    <recommendedName>
        <fullName evidence="6">Transport permease protein</fullName>
    </recommendedName>
</protein>
<feature type="transmembrane region" description="Helical" evidence="6">
    <location>
        <begin position="139"/>
        <end position="164"/>
    </location>
</feature>
<evidence type="ECO:0000259" key="8">
    <source>
        <dbReference type="PROSITE" id="PS51012"/>
    </source>
</evidence>
<evidence type="ECO:0000313" key="10">
    <source>
        <dbReference type="Proteomes" id="UP001250181"/>
    </source>
</evidence>
<feature type="region of interest" description="Disordered" evidence="7">
    <location>
        <begin position="1"/>
        <end position="41"/>
    </location>
</feature>
<dbReference type="InterPro" id="IPR000412">
    <property type="entry name" value="ABC_2_transport"/>
</dbReference>
<keyword evidence="5" id="KW-0046">Antibiotic resistance</keyword>
<dbReference type="InterPro" id="IPR052902">
    <property type="entry name" value="ABC-2_transporter"/>
</dbReference>
<dbReference type="RefSeq" id="WP_315879357.1">
    <property type="nucleotide sequence ID" value="NZ_JAWCTQ010000025.1"/>
</dbReference>